<gene>
    <name evidence="1" type="ORF">PACLA_8A044809</name>
</gene>
<comment type="caution">
    <text evidence="1">The sequence shown here is derived from an EMBL/GenBank/DDBJ whole genome shotgun (WGS) entry which is preliminary data.</text>
</comment>
<proteinExistence type="predicted"/>
<dbReference type="AlphaFoldDB" id="A0A7D9ECN6"/>
<organism evidence="1 2">
    <name type="scientific">Paramuricea clavata</name>
    <name type="common">Red gorgonian</name>
    <name type="synonym">Violescent sea-whip</name>
    <dbReference type="NCBI Taxonomy" id="317549"/>
    <lineage>
        <taxon>Eukaryota</taxon>
        <taxon>Metazoa</taxon>
        <taxon>Cnidaria</taxon>
        <taxon>Anthozoa</taxon>
        <taxon>Octocorallia</taxon>
        <taxon>Malacalcyonacea</taxon>
        <taxon>Plexauridae</taxon>
        <taxon>Paramuricea</taxon>
    </lineage>
</organism>
<accession>A0A7D9ECN6</accession>
<evidence type="ECO:0000313" key="2">
    <source>
        <dbReference type="Proteomes" id="UP001152795"/>
    </source>
</evidence>
<sequence>MDPIVVFSRNVATIKTPVNFCDVNMASHYPVQNVMLQCNFRNLYDFSRKAGSLLRLCMLEASGMKAYHNPKFSTKLPNMGYIQPHVSPSVPGYLPPCVVPQYLPPSVQPKRIDMAHGDARRAKRLAAEFDRLFPHFLIECDLEDCMPQLKLPNLGIIQATIPGHMYVIYFDEGIIYRIDASIDVMSCVWTVDNTIMIDAGVCVSVQKYSFCGPEVSFFIYENGFTKFKSVTKPVIPYLKSECR</sequence>
<dbReference type="EMBL" id="CACRXK020005172">
    <property type="protein sequence ID" value="CAB4005354.1"/>
    <property type="molecule type" value="Genomic_DNA"/>
</dbReference>
<protein>
    <submittedName>
        <fullName evidence="1">Uncharacterized protein</fullName>
    </submittedName>
</protein>
<dbReference type="Proteomes" id="UP001152795">
    <property type="component" value="Unassembled WGS sequence"/>
</dbReference>
<evidence type="ECO:0000313" key="1">
    <source>
        <dbReference type="EMBL" id="CAB4005354.1"/>
    </source>
</evidence>
<dbReference type="OrthoDB" id="5972860at2759"/>
<name>A0A7D9ECN6_PARCT</name>
<reference evidence="1" key="1">
    <citation type="submission" date="2020-04" db="EMBL/GenBank/DDBJ databases">
        <authorList>
            <person name="Alioto T."/>
            <person name="Alioto T."/>
            <person name="Gomez Garrido J."/>
        </authorList>
    </citation>
    <scope>NUCLEOTIDE SEQUENCE</scope>
    <source>
        <strain evidence="1">A484AB</strain>
    </source>
</reference>
<keyword evidence="2" id="KW-1185">Reference proteome</keyword>